<organism evidence="1 2">
    <name type="scientific">Gigaspora rosea</name>
    <dbReference type="NCBI Taxonomy" id="44941"/>
    <lineage>
        <taxon>Eukaryota</taxon>
        <taxon>Fungi</taxon>
        <taxon>Fungi incertae sedis</taxon>
        <taxon>Mucoromycota</taxon>
        <taxon>Glomeromycotina</taxon>
        <taxon>Glomeromycetes</taxon>
        <taxon>Diversisporales</taxon>
        <taxon>Gigasporaceae</taxon>
        <taxon>Gigaspora</taxon>
    </lineage>
</organism>
<dbReference type="EMBL" id="QKWP01001678">
    <property type="protein sequence ID" value="RIB07301.1"/>
    <property type="molecule type" value="Genomic_DNA"/>
</dbReference>
<dbReference type="OrthoDB" id="2402958at2759"/>
<protein>
    <submittedName>
        <fullName evidence="1">Uncharacterized protein</fullName>
    </submittedName>
</protein>
<reference evidence="1 2" key="1">
    <citation type="submission" date="2018-06" db="EMBL/GenBank/DDBJ databases">
        <title>Comparative genomics reveals the genomic features of Rhizophagus irregularis, R. cerebriforme, R. diaphanum and Gigaspora rosea, and their symbiotic lifestyle signature.</title>
        <authorList>
            <person name="Morin E."/>
            <person name="San Clemente H."/>
            <person name="Chen E.C.H."/>
            <person name="De La Providencia I."/>
            <person name="Hainaut M."/>
            <person name="Kuo A."/>
            <person name="Kohler A."/>
            <person name="Murat C."/>
            <person name="Tang N."/>
            <person name="Roy S."/>
            <person name="Loubradou J."/>
            <person name="Henrissat B."/>
            <person name="Grigoriev I.V."/>
            <person name="Corradi N."/>
            <person name="Roux C."/>
            <person name="Martin F.M."/>
        </authorList>
    </citation>
    <scope>NUCLEOTIDE SEQUENCE [LARGE SCALE GENOMIC DNA]</scope>
    <source>
        <strain evidence="1 2">DAOM 194757</strain>
    </source>
</reference>
<accession>A0A397UCE0</accession>
<sequence>MTDAIIPKERSAYNRSEAKKSVVGLYYLMAGLRNKFVNQHKLEVGLYLRASGAMWEAIDTMLSLRYSACTKTVDAYQKKIQKEHSTKIENYFLEHNNFHVYNIADYHSIYENRRPDMVSCSTANYFATCVAKPILGCSSEPLVFNGVSVHNPENVEAPRICWYLLHRYTGIFDISYSDYMESQDRLVRFKEQDLHSVQDYTNVLNLILSINNKTYHLDGRVAPIIVDWPGQIFIRKALHMQTLPKFQSLFPQQIESFLPILGPLHVSLNSREQVIMVYHSFFEKLFHYVFGKNKVLALKLRPWRINLLLELMRNGWIKIKDKIIKKFGRVCKDVDDDFPYLVVRFALEAKELQQSASCIPI</sequence>
<proteinExistence type="predicted"/>
<keyword evidence="2" id="KW-1185">Reference proteome</keyword>
<comment type="caution">
    <text evidence="1">The sequence shown here is derived from an EMBL/GenBank/DDBJ whole genome shotgun (WGS) entry which is preliminary data.</text>
</comment>
<name>A0A397UCE0_9GLOM</name>
<dbReference type="Proteomes" id="UP000266673">
    <property type="component" value="Unassembled WGS sequence"/>
</dbReference>
<dbReference type="AlphaFoldDB" id="A0A397UCE0"/>
<evidence type="ECO:0000313" key="1">
    <source>
        <dbReference type="EMBL" id="RIB07301.1"/>
    </source>
</evidence>
<gene>
    <name evidence="1" type="ORF">C2G38_2214832</name>
</gene>
<evidence type="ECO:0000313" key="2">
    <source>
        <dbReference type="Proteomes" id="UP000266673"/>
    </source>
</evidence>